<accession>A0ACC3SUD9</accession>
<dbReference type="EMBL" id="MU971424">
    <property type="protein sequence ID" value="KAK9235231.1"/>
    <property type="molecule type" value="Genomic_DNA"/>
</dbReference>
<reference evidence="2" key="1">
    <citation type="journal article" date="2024" name="Front. Bioeng. Biotechnol.">
        <title>Genome-scale model development and genomic sequencing of the oleaginous clade Lipomyces.</title>
        <authorList>
            <person name="Czajka J.J."/>
            <person name="Han Y."/>
            <person name="Kim J."/>
            <person name="Mondo S.J."/>
            <person name="Hofstad B.A."/>
            <person name="Robles A."/>
            <person name="Haridas S."/>
            <person name="Riley R."/>
            <person name="LaButti K."/>
            <person name="Pangilinan J."/>
            <person name="Andreopoulos W."/>
            <person name="Lipzen A."/>
            <person name="Yan J."/>
            <person name="Wang M."/>
            <person name="Ng V."/>
            <person name="Grigoriev I.V."/>
            <person name="Spatafora J.W."/>
            <person name="Magnuson J.K."/>
            <person name="Baker S.E."/>
            <person name="Pomraning K.R."/>
        </authorList>
    </citation>
    <scope>NUCLEOTIDE SEQUENCE [LARGE SCALE GENOMIC DNA]</scope>
    <source>
        <strain evidence="2">CBS 7786</strain>
    </source>
</reference>
<protein>
    <submittedName>
        <fullName evidence="1">Uncharacterized protein</fullName>
    </submittedName>
</protein>
<keyword evidence="2" id="KW-1185">Reference proteome</keyword>
<sequence>IMESTRVFVDNVDTFLSRIPAIIAQQFRRSLANTYGILPVIPPTMGASV</sequence>
<comment type="caution">
    <text evidence="1">The sequence shown here is derived from an EMBL/GenBank/DDBJ whole genome shotgun (WGS) entry which is preliminary data.</text>
</comment>
<feature type="non-terminal residue" evidence="1">
    <location>
        <position position="1"/>
    </location>
</feature>
<dbReference type="Proteomes" id="UP001433508">
    <property type="component" value="Unassembled WGS sequence"/>
</dbReference>
<proteinExistence type="predicted"/>
<name>A0ACC3SUD9_LIPKO</name>
<evidence type="ECO:0000313" key="1">
    <source>
        <dbReference type="EMBL" id="KAK9235231.1"/>
    </source>
</evidence>
<organism evidence="1 2">
    <name type="scientific">Lipomyces kononenkoae</name>
    <name type="common">Yeast</name>
    <dbReference type="NCBI Taxonomy" id="34357"/>
    <lineage>
        <taxon>Eukaryota</taxon>
        <taxon>Fungi</taxon>
        <taxon>Dikarya</taxon>
        <taxon>Ascomycota</taxon>
        <taxon>Saccharomycotina</taxon>
        <taxon>Lipomycetes</taxon>
        <taxon>Lipomycetales</taxon>
        <taxon>Lipomycetaceae</taxon>
        <taxon>Lipomyces</taxon>
    </lineage>
</organism>
<evidence type="ECO:0000313" key="2">
    <source>
        <dbReference type="Proteomes" id="UP001433508"/>
    </source>
</evidence>
<gene>
    <name evidence="1" type="ORF">V1525DRAFT_390637</name>
</gene>